<feature type="chain" id="PRO_5025656501" evidence="2">
    <location>
        <begin position="24"/>
        <end position="106"/>
    </location>
</feature>
<feature type="transmembrane region" description="Helical" evidence="1">
    <location>
        <begin position="39"/>
        <end position="58"/>
    </location>
</feature>
<evidence type="ECO:0000313" key="3">
    <source>
        <dbReference type="EMBL" id="KAF2209510.1"/>
    </source>
</evidence>
<reference evidence="3" key="1">
    <citation type="journal article" date="2020" name="Stud. Mycol.">
        <title>101 Dothideomycetes genomes: a test case for predicting lifestyles and emergence of pathogens.</title>
        <authorList>
            <person name="Haridas S."/>
            <person name="Albert R."/>
            <person name="Binder M."/>
            <person name="Bloem J."/>
            <person name="Labutti K."/>
            <person name="Salamov A."/>
            <person name="Andreopoulos B."/>
            <person name="Baker S."/>
            <person name="Barry K."/>
            <person name="Bills G."/>
            <person name="Bluhm B."/>
            <person name="Cannon C."/>
            <person name="Castanera R."/>
            <person name="Culley D."/>
            <person name="Daum C."/>
            <person name="Ezra D."/>
            <person name="Gonzalez J."/>
            <person name="Henrissat B."/>
            <person name="Kuo A."/>
            <person name="Liang C."/>
            <person name="Lipzen A."/>
            <person name="Lutzoni F."/>
            <person name="Magnuson J."/>
            <person name="Mondo S."/>
            <person name="Nolan M."/>
            <person name="Ohm R."/>
            <person name="Pangilinan J."/>
            <person name="Park H.-J."/>
            <person name="Ramirez L."/>
            <person name="Alfaro M."/>
            <person name="Sun H."/>
            <person name="Tritt A."/>
            <person name="Yoshinaga Y."/>
            <person name="Zwiers L.-H."/>
            <person name="Turgeon B."/>
            <person name="Goodwin S."/>
            <person name="Spatafora J."/>
            <person name="Crous P."/>
            <person name="Grigoriev I."/>
        </authorList>
    </citation>
    <scope>NUCLEOTIDE SEQUENCE</scope>
    <source>
        <strain evidence="3">SCOH1-5</strain>
    </source>
</reference>
<dbReference type="EMBL" id="ML992686">
    <property type="protein sequence ID" value="KAF2209510.1"/>
    <property type="molecule type" value="Genomic_DNA"/>
</dbReference>
<keyword evidence="2" id="KW-0732">Signal</keyword>
<keyword evidence="1" id="KW-1133">Transmembrane helix</keyword>
<keyword evidence="1" id="KW-0472">Membrane</keyword>
<evidence type="ECO:0000256" key="2">
    <source>
        <dbReference type="SAM" id="SignalP"/>
    </source>
</evidence>
<protein>
    <submittedName>
        <fullName evidence="3">Uncharacterized protein</fullName>
    </submittedName>
</protein>
<sequence>MNACMWSLLGLAGPCWRALLGLAGEPCWADSGAFHSRLHVCWFGLFYSLLFSVGNVFGDGDGDGDGDRSLIDLLIGALPHIMTTGAFLVKEGRRLDDEMGRSHWIC</sequence>
<evidence type="ECO:0000256" key="1">
    <source>
        <dbReference type="SAM" id="Phobius"/>
    </source>
</evidence>
<organism evidence="3 4">
    <name type="scientific">Cercospora zeae-maydis SCOH1-5</name>
    <dbReference type="NCBI Taxonomy" id="717836"/>
    <lineage>
        <taxon>Eukaryota</taxon>
        <taxon>Fungi</taxon>
        <taxon>Dikarya</taxon>
        <taxon>Ascomycota</taxon>
        <taxon>Pezizomycotina</taxon>
        <taxon>Dothideomycetes</taxon>
        <taxon>Dothideomycetidae</taxon>
        <taxon>Mycosphaerellales</taxon>
        <taxon>Mycosphaerellaceae</taxon>
        <taxon>Cercospora</taxon>
    </lineage>
</organism>
<dbReference type="AlphaFoldDB" id="A0A6A6F7V7"/>
<name>A0A6A6F7V7_9PEZI</name>
<keyword evidence="1" id="KW-0812">Transmembrane</keyword>
<accession>A0A6A6F7V7</accession>
<evidence type="ECO:0000313" key="4">
    <source>
        <dbReference type="Proteomes" id="UP000799539"/>
    </source>
</evidence>
<dbReference type="Proteomes" id="UP000799539">
    <property type="component" value="Unassembled WGS sequence"/>
</dbReference>
<gene>
    <name evidence="3" type="ORF">CERZMDRAFT_113846</name>
</gene>
<keyword evidence="4" id="KW-1185">Reference proteome</keyword>
<proteinExistence type="predicted"/>
<feature type="signal peptide" evidence="2">
    <location>
        <begin position="1"/>
        <end position="23"/>
    </location>
</feature>
<feature type="transmembrane region" description="Helical" evidence="1">
    <location>
        <begin position="70"/>
        <end position="89"/>
    </location>
</feature>